<dbReference type="STRING" id="1121322.SAMN02745136_00742"/>
<dbReference type="PROSITE" id="PS51257">
    <property type="entry name" value="PROKAR_LIPOPROTEIN"/>
    <property type="match status" value="1"/>
</dbReference>
<dbReference type="AlphaFoldDB" id="A0A1M6LWH8"/>
<proteinExistence type="predicted"/>
<gene>
    <name evidence="2" type="ORF">SAMN02745136_00742</name>
</gene>
<sequence length="391" mass="44608">MSVTKGKKSLLCLFCLSLLLSLSGCEDARFTPLEDYEEEYEAFGSFDVRELGEQVEGYWTYYEENKRQKEHIAQELAKWKTEYLKPGEYTVGRDIPAGLYICKTAGDASEDNAVVRYNKDMKLEEELSTQYYRFDSESYILLREGGVLTIGKGTKMAFADDKAPSLAAEKDGIYYSGSYRVGEEIPKGEYFMLSFNLDYGASMVYMNGERIAGGVTRFGYVVIDDARIINMEEGVLIPLDKKPSVRPIQYQGEGEGAGRQVYSEGIYKIGADLPPGTYKMKNELYRSITDLSYEGYHGNEAYYPRRANRAGIRAEEDEDASHFGWSWLELDCNISNKTRYLKTHKLYGDEEDTFQKFKGLPTVTFTVEDMGWQIRLVNCVLIPEEDGSKRR</sequence>
<keyword evidence="3" id="KW-1185">Reference proteome</keyword>
<name>A0A1M6LWH8_9FIRM</name>
<reference evidence="2 3" key="1">
    <citation type="submission" date="2016-11" db="EMBL/GenBank/DDBJ databases">
        <authorList>
            <person name="Jaros S."/>
            <person name="Januszkiewicz K."/>
            <person name="Wedrychowicz H."/>
        </authorList>
    </citation>
    <scope>NUCLEOTIDE SEQUENCE [LARGE SCALE GENOMIC DNA]</scope>
    <source>
        <strain evidence="2 3">DSM 15929</strain>
    </source>
</reference>
<feature type="chain" id="PRO_5039322730" evidence="1">
    <location>
        <begin position="29"/>
        <end position="391"/>
    </location>
</feature>
<dbReference type="RefSeq" id="WP_073273095.1">
    <property type="nucleotide sequence ID" value="NZ_FRAC01000007.1"/>
</dbReference>
<dbReference type="Proteomes" id="UP000184386">
    <property type="component" value="Unassembled WGS sequence"/>
</dbReference>
<protein>
    <submittedName>
        <fullName evidence="2">Uncharacterized protein</fullName>
    </submittedName>
</protein>
<dbReference type="OrthoDB" id="10730at2"/>
<evidence type="ECO:0000313" key="2">
    <source>
        <dbReference type="EMBL" id="SHJ75512.1"/>
    </source>
</evidence>
<organism evidence="2 3">
    <name type="scientific">Anaerocolumna jejuensis DSM 15929</name>
    <dbReference type="NCBI Taxonomy" id="1121322"/>
    <lineage>
        <taxon>Bacteria</taxon>
        <taxon>Bacillati</taxon>
        <taxon>Bacillota</taxon>
        <taxon>Clostridia</taxon>
        <taxon>Lachnospirales</taxon>
        <taxon>Lachnospiraceae</taxon>
        <taxon>Anaerocolumna</taxon>
    </lineage>
</organism>
<keyword evidence="1" id="KW-0732">Signal</keyword>
<evidence type="ECO:0000256" key="1">
    <source>
        <dbReference type="SAM" id="SignalP"/>
    </source>
</evidence>
<evidence type="ECO:0000313" key="3">
    <source>
        <dbReference type="Proteomes" id="UP000184386"/>
    </source>
</evidence>
<dbReference type="EMBL" id="FRAC01000007">
    <property type="protein sequence ID" value="SHJ75512.1"/>
    <property type="molecule type" value="Genomic_DNA"/>
</dbReference>
<feature type="signal peptide" evidence="1">
    <location>
        <begin position="1"/>
        <end position="28"/>
    </location>
</feature>
<accession>A0A1M6LWH8</accession>